<reference evidence="2 3" key="1">
    <citation type="submission" date="2018-08" db="EMBL/GenBank/DDBJ databases">
        <authorList>
            <person name="Laetsch R D."/>
            <person name="Stevens L."/>
            <person name="Kumar S."/>
            <person name="Blaxter L. M."/>
        </authorList>
    </citation>
    <scope>NUCLEOTIDE SEQUENCE [LARGE SCALE GENOMIC DNA]</scope>
</reference>
<keyword evidence="3" id="KW-1185">Reference proteome</keyword>
<accession>A0A498S4M7</accession>
<dbReference type="OrthoDB" id="5837086at2759"/>
<dbReference type="EMBL" id="UPTC01000381">
    <property type="protein sequence ID" value="VBB28313.1"/>
    <property type="molecule type" value="Genomic_DNA"/>
</dbReference>
<protein>
    <submittedName>
        <fullName evidence="2">Uncharacterized protein</fullName>
    </submittedName>
</protein>
<feature type="region of interest" description="Disordered" evidence="1">
    <location>
        <begin position="1"/>
        <end position="49"/>
    </location>
</feature>
<sequence>MIASNEMTRRTSNRIRKTKQTYSPPADDNTSFNIPSTSKKIRQESRNISLDNSKSLSELSAKKVTNDEEHDSITLNHNTFWNFATTLGHPIMREKVANDKVITLLLKEVSRAIRHLILEAKFVMQKAERQKLLCDDLNTCIEMENGKLLFGFMEDNKWQKIGDVFVPSDEVLDLSSCSSSVQLKTLGSR</sequence>
<dbReference type="AlphaFoldDB" id="A0A498S4M7"/>
<name>A0A498S4M7_ACAVI</name>
<proteinExistence type="predicted"/>
<dbReference type="Proteomes" id="UP000276991">
    <property type="component" value="Unassembled WGS sequence"/>
</dbReference>
<evidence type="ECO:0000256" key="1">
    <source>
        <dbReference type="SAM" id="MobiDB-lite"/>
    </source>
</evidence>
<organism evidence="2 3">
    <name type="scientific">Acanthocheilonema viteae</name>
    <name type="common">Filarial nematode worm</name>
    <name type="synonym">Dipetalonema viteae</name>
    <dbReference type="NCBI Taxonomy" id="6277"/>
    <lineage>
        <taxon>Eukaryota</taxon>
        <taxon>Metazoa</taxon>
        <taxon>Ecdysozoa</taxon>
        <taxon>Nematoda</taxon>
        <taxon>Chromadorea</taxon>
        <taxon>Rhabditida</taxon>
        <taxon>Spirurina</taxon>
        <taxon>Spiruromorpha</taxon>
        <taxon>Filarioidea</taxon>
        <taxon>Onchocercidae</taxon>
        <taxon>Acanthocheilonema</taxon>
    </lineage>
</organism>
<feature type="compositionally biased region" description="Polar residues" evidence="1">
    <location>
        <begin position="20"/>
        <end position="38"/>
    </location>
</feature>
<evidence type="ECO:0000313" key="2">
    <source>
        <dbReference type="EMBL" id="VBB28313.1"/>
    </source>
</evidence>
<gene>
    <name evidence="2" type="ORF">NAV_LOCUS3143</name>
</gene>
<evidence type="ECO:0000313" key="3">
    <source>
        <dbReference type="Proteomes" id="UP000276991"/>
    </source>
</evidence>